<reference evidence="1 2" key="1">
    <citation type="submission" date="2020-01" db="EMBL/GenBank/DDBJ databases">
        <title>Insect and environment-associated Actinomycetes.</title>
        <authorList>
            <person name="Currrie C."/>
            <person name="Chevrette M."/>
            <person name="Carlson C."/>
            <person name="Stubbendieck R."/>
            <person name="Wendt-Pienkowski E."/>
        </authorList>
    </citation>
    <scope>NUCLEOTIDE SEQUENCE [LARGE SCALE GENOMIC DNA]</scope>
    <source>
        <strain evidence="1 2">SID14163</strain>
    </source>
</reference>
<dbReference type="InterPro" id="IPR027417">
    <property type="entry name" value="P-loop_NTPase"/>
</dbReference>
<dbReference type="PANTHER" id="PTHR47691:SF3">
    <property type="entry name" value="HTH-TYPE TRANSCRIPTIONAL REGULATOR RV0890C-RELATED"/>
    <property type="match status" value="1"/>
</dbReference>
<protein>
    <recommendedName>
        <fullName evidence="3">AAA family ATPase</fullName>
    </recommendedName>
</protein>
<evidence type="ECO:0000313" key="2">
    <source>
        <dbReference type="Proteomes" id="UP000470446"/>
    </source>
</evidence>
<dbReference type="Gene3D" id="3.40.50.300">
    <property type="entry name" value="P-loop containing nucleotide triphosphate hydrolases"/>
    <property type="match status" value="1"/>
</dbReference>
<evidence type="ECO:0000313" key="1">
    <source>
        <dbReference type="EMBL" id="NEB07880.1"/>
    </source>
</evidence>
<organism evidence="1 2">
    <name type="scientific">Streptomyces coelicoflavus</name>
    <dbReference type="NCBI Taxonomy" id="285562"/>
    <lineage>
        <taxon>Bacteria</taxon>
        <taxon>Bacillati</taxon>
        <taxon>Actinomycetota</taxon>
        <taxon>Actinomycetes</taxon>
        <taxon>Kitasatosporales</taxon>
        <taxon>Streptomycetaceae</taxon>
        <taxon>Streptomyces</taxon>
    </lineage>
</organism>
<gene>
    <name evidence="1" type="ORF">G3I32_03150</name>
</gene>
<proteinExistence type="predicted"/>
<dbReference type="AlphaFoldDB" id="A0A7K3PD07"/>
<name>A0A7K3PD07_9ACTN</name>
<comment type="caution">
    <text evidence="1">The sequence shown here is derived from an EMBL/GenBank/DDBJ whole genome shotgun (WGS) entry which is preliminary data.</text>
</comment>
<dbReference type="PANTHER" id="PTHR47691">
    <property type="entry name" value="REGULATOR-RELATED"/>
    <property type="match status" value="1"/>
</dbReference>
<dbReference type="Proteomes" id="UP000470446">
    <property type="component" value="Unassembled WGS sequence"/>
</dbReference>
<accession>A0A7K3PD07</accession>
<sequence length="635" mass="67390">MRAAVIGREQETASVVELLAGHRLVTITGPAGVGKSTVAAAAVASSAGWECLTQVRWQHAGRGRMGSLAADVITRLTGATPHGPVAPVRAALCLPDAPTLLWLDDVDPVHSECVQLVQRVLLWAPRARVLVTSRTALGLDAERTLRLSGLRVDHAPDEAGPAPAVELFLHRAVPRDSAPDLESVGEVCRLVDGLPLAVVLAAEQTAHLPVRELVPLLRQGQGWLTSGRPATARHGSLRDAVGSAWMLCDQAVRTVWARASIFAGSFTEASAIHMCAGGEVEPTQVAACLGQLAAQGVLEVHGEVGSVRGHRYRMTRMAREFGTERLTAQGELPAAVLRHSQRWARVAAEAESLWDRGAQSRAVRLVLDEYDEITAMLNRARGEAALAPAALQAAVHLWFWWGTCGRADEGAAHLLGLIPHCQEHPLLARGQWLAAWLSAGTAPDTARALLDNAWRSAVLAADTAVIGRIAHVHGVLALQERDVQGAADHFAQAADTIPTHAPDGPPATLSRAALALSQAPFAPTAARRSAHHALAHTDLRHDPWVRQVARYALACTDHALGRTGQACKRAHRALTDADDDPPAWQSVTALRQLLADIAAGTPAGLGPTAVLIPGTAAPLPVRNPFGWELRLGRKP</sequence>
<dbReference type="EMBL" id="JAAGMA010000085">
    <property type="protein sequence ID" value="NEB07880.1"/>
    <property type="molecule type" value="Genomic_DNA"/>
</dbReference>
<dbReference type="SUPFAM" id="SSF52540">
    <property type="entry name" value="P-loop containing nucleoside triphosphate hydrolases"/>
    <property type="match status" value="1"/>
</dbReference>
<dbReference type="PRINTS" id="PR00364">
    <property type="entry name" value="DISEASERSIST"/>
</dbReference>
<evidence type="ECO:0008006" key="3">
    <source>
        <dbReference type="Google" id="ProtNLM"/>
    </source>
</evidence>